<proteinExistence type="predicted"/>
<comment type="caution">
    <text evidence="1">The sequence shown here is derived from an EMBL/GenBank/DDBJ whole genome shotgun (WGS) entry which is preliminary data.</text>
</comment>
<dbReference type="AlphaFoldDB" id="A0A368MYQ8"/>
<dbReference type="RefSeq" id="WP_114304093.1">
    <property type="nucleotide sequence ID" value="NZ_QPIE01000006.1"/>
</dbReference>
<accession>A0A368MYQ8</accession>
<gene>
    <name evidence="1" type="ORF">DQ356_08615</name>
</gene>
<name>A0A368MYQ8_9FLAO</name>
<reference evidence="1 2" key="1">
    <citation type="submission" date="2018-07" db="EMBL/GenBank/DDBJ databases">
        <title>Chryseobacterium lacus sp. nov., isolated from lake water.</title>
        <authorList>
            <person name="Li C.-M."/>
        </authorList>
    </citation>
    <scope>NUCLEOTIDE SEQUENCE [LARGE SCALE GENOMIC DNA]</scope>
    <source>
        <strain evidence="1 2">YLOS41</strain>
    </source>
</reference>
<keyword evidence="2" id="KW-1185">Reference proteome</keyword>
<organism evidence="1 2">
    <name type="scientific">Chryseobacterium lacus</name>
    <dbReference type="NCBI Taxonomy" id="2058346"/>
    <lineage>
        <taxon>Bacteria</taxon>
        <taxon>Pseudomonadati</taxon>
        <taxon>Bacteroidota</taxon>
        <taxon>Flavobacteriia</taxon>
        <taxon>Flavobacteriales</taxon>
        <taxon>Weeksellaceae</taxon>
        <taxon>Chryseobacterium group</taxon>
        <taxon>Chryseobacterium</taxon>
    </lineage>
</organism>
<evidence type="ECO:0000313" key="2">
    <source>
        <dbReference type="Proteomes" id="UP000252172"/>
    </source>
</evidence>
<protein>
    <submittedName>
        <fullName evidence="1">Uncharacterized protein</fullName>
    </submittedName>
</protein>
<dbReference type="EMBL" id="QPIE01000006">
    <property type="protein sequence ID" value="RCU42401.1"/>
    <property type="molecule type" value="Genomic_DNA"/>
</dbReference>
<evidence type="ECO:0000313" key="1">
    <source>
        <dbReference type="EMBL" id="RCU42401.1"/>
    </source>
</evidence>
<sequence length="96" mass="11662">MNALHQIKADHILNAEDRELLTSLNDKLNLEVIIIKEEKMFTNKRAFKQLRKDRYQKNILFRFAKRLQNQFGDEIKLRIIRKDDCQNFILEKINFN</sequence>
<dbReference type="Proteomes" id="UP000252172">
    <property type="component" value="Unassembled WGS sequence"/>
</dbReference>